<accession>A0AAW2DEH8</accession>
<dbReference type="InterPro" id="IPR035669">
    <property type="entry name" value="SGNH_plant_lipase-like"/>
</dbReference>
<dbReference type="SUPFAM" id="SSF52266">
    <property type="entry name" value="SGNH hydrolase"/>
    <property type="match status" value="1"/>
</dbReference>
<dbReference type="PANTHER" id="PTHR45966">
    <property type="entry name" value="GDSL-LIKE LIPASE/ACYLHYDROLASE"/>
    <property type="match status" value="1"/>
</dbReference>
<keyword evidence="2" id="KW-0732">Signal</keyword>
<gene>
    <name evidence="3" type="ORF">SO802_010349</name>
</gene>
<evidence type="ECO:0000313" key="3">
    <source>
        <dbReference type="EMBL" id="KAL0008847.1"/>
    </source>
</evidence>
<proteinExistence type="inferred from homology"/>
<dbReference type="PANTHER" id="PTHR45966:SF34">
    <property type="entry name" value="GDSL-LIKE LIPASE_ACYLHYDROLASE"/>
    <property type="match status" value="1"/>
</dbReference>
<evidence type="ECO:0008006" key="5">
    <source>
        <dbReference type="Google" id="ProtNLM"/>
    </source>
</evidence>
<evidence type="ECO:0000256" key="2">
    <source>
        <dbReference type="ARBA" id="ARBA00022729"/>
    </source>
</evidence>
<evidence type="ECO:0000256" key="1">
    <source>
        <dbReference type="ARBA" id="ARBA00008668"/>
    </source>
</evidence>
<dbReference type="AlphaFoldDB" id="A0AAW2DEH8"/>
<dbReference type="InterPro" id="IPR036514">
    <property type="entry name" value="SGNH_hydro_sf"/>
</dbReference>
<reference evidence="3 4" key="1">
    <citation type="submission" date="2024-01" db="EMBL/GenBank/DDBJ databases">
        <title>A telomere-to-telomere, gap-free genome of sweet tea (Lithocarpus litseifolius).</title>
        <authorList>
            <person name="Zhou J."/>
        </authorList>
    </citation>
    <scope>NUCLEOTIDE SEQUENCE [LARGE SCALE GENOMIC DNA]</scope>
    <source>
        <strain evidence="3">Zhou-2022a</strain>
        <tissue evidence="3">Leaf</tissue>
    </source>
</reference>
<dbReference type="Proteomes" id="UP001459277">
    <property type="component" value="Unassembled WGS sequence"/>
</dbReference>
<dbReference type="InterPro" id="IPR001087">
    <property type="entry name" value="GDSL"/>
</dbReference>
<dbReference type="CDD" id="cd01837">
    <property type="entry name" value="SGNH_plant_lipase_like"/>
    <property type="match status" value="1"/>
</dbReference>
<evidence type="ECO:0000313" key="4">
    <source>
        <dbReference type="Proteomes" id="UP001459277"/>
    </source>
</evidence>
<comment type="similarity">
    <text evidence="1">Belongs to the 'GDSL' lipolytic enzyme family.</text>
</comment>
<sequence length="366" mass="40552">MLYHFRVWGKILYNWTSATLFITTHCLSQPEEHVALFIFGDSTYDAGNNNYINTTDFYRSNYAPYGETFFNHPTGRFSDGRLVSDFIAEFAKLPYITPYLQPGYNQFTDGANFASAGAGALAETYKPGNLIDLKTQLSYFTNLERQLIQKLGDAEAKALLSRAVYLIAIGSNDYAAAVSANSSVSPEEYVNMVNGNLTFVIKEIYNKGGRKFGIPNLEPMGCLPSAKAVNPSNTSACFQALNDLTQLHNKALSEVLQKLQNELDGFKYSLADAYTSLSDKINNPLKYGFKEANIACCGSGSFRGTNSCGGKRLSNKYELCENVSEYVFFDGGHTTEKANEQFAKLMWSGTPNIIGPYNLKALFELF</sequence>
<dbReference type="GO" id="GO:0016298">
    <property type="term" value="F:lipase activity"/>
    <property type="evidence" value="ECO:0007669"/>
    <property type="project" value="TreeGrafter"/>
</dbReference>
<comment type="caution">
    <text evidence="3">The sequence shown here is derived from an EMBL/GenBank/DDBJ whole genome shotgun (WGS) entry which is preliminary data.</text>
</comment>
<organism evidence="3 4">
    <name type="scientific">Lithocarpus litseifolius</name>
    <dbReference type="NCBI Taxonomy" id="425828"/>
    <lineage>
        <taxon>Eukaryota</taxon>
        <taxon>Viridiplantae</taxon>
        <taxon>Streptophyta</taxon>
        <taxon>Embryophyta</taxon>
        <taxon>Tracheophyta</taxon>
        <taxon>Spermatophyta</taxon>
        <taxon>Magnoliopsida</taxon>
        <taxon>eudicotyledons</taxon>
        <taxon>Gunneridae</taxon>
        <taxon>Pentapetalae</taxon>
        <taxon>rosids</taxon>
        <taxon>fabids</taxon>
        <taxon>Fagales</taxon>
        <taxon>Fagaceae</taxon>
        <taxon>Lithocarpus</taxon>
    </lineage>
</organism>
<dbReference type="Gene3D" id="3.40.50.1110">
    <property type="entry name" value="SGNH hydrolase"/>
    <property type="match status" value="1"/>
</dbReference>
<dbReference type="EMBL" id="JAZDWU010000003">
    <property type="protein sequence ID" value="KAL0008847.1"/>
    <property type="molecule type" value="Genomic_DNA"/>
</dbReference>
<dbReference type="Pfam" id="PF00657">
    <property type="entry name" value="Lipase_GDSL"/>
    <property type="match status" value="1"/>
</dbReference>
<keyword evidence="4" id="KW-1185">Reference proteome</keyword>
<name>A0AAW2DEH8_9ROSI</name>
<dbReference type="InterPro" id="IPR044552">
    <property type="entry name" value="GLIP1-5/GLL25"/>
</dbReference>
<protein>
    <recommendedName>
        <fullName evidence="5">GDSL esterase/lipase 1-like</fullName>
    </recommendedName>
</protein>